<feature type="domain" description="HTH CENPB-type" evidence="9">
    <location>
        <begin position="69"/>
        <end position="147"/>
    </location>
</feature>
<evidence type="ECO:0000313" key="10">
    <source>
        <dbReference type="EMBL" id="KAJ3652710.1"/>
    </source>
</evidence>
<evidence type="ECO:0000256" key="6">
    <source>
        <dbReference type="ARBA" id="ARBA00023242"/>
    </source>
</evidence>
<dbReference type="InterPro" id="IPR004875">
    <property type="entry name" value="DDE_SF_endonuclease_dom"/>
</dbReference>
<dbReference type="Pfam" id="PF05225">
    <property type="entry name" value="HTH_psq"/>
    <property type="match status" value="1"/>
</dbReference>
<dbReference type="InterPro" id="IPR002219">
    <property type="entry name" value="PKC_DAG/PE"/>
</dbReference>
<dbReference type="PROSITE" id="PS50081">
    <property type="entry name" value="ZF_DAG_PE_2"/>
    <property type="match status" value="1"/>
</dbReference>
<feature type="compositionally biased region" description="Basic residues" evidence="7">
    <location>
        <begin position="481"/>
        <end position="490"/>
    </location>
</feature>
<evidence type="ECO:0008006" key="12">
    <source>
        <dbReference type="Google" id="ProtNLM"/>
    </source>
</evidence>
<dbReference type="PANTHER" id="PTHR19303:SF71">
    <property type="entry name" value="ZINC FINGER PHD-TYPE DOMAIN-CONTAINING PROTEIN"/>
    <property type="match status" value="1"/>
</dbReference>
<dbReference type="InterPro" id="IPR050863">
    <property type="entry name" value="CenT-Element_Derived"/>
</dbReference>
<name>A0AA38IAJ1_9CUCU</name>
<dbReference type="InterPro" id="IPR007889">
    <property type="entry name" value="HTH_Psq"/>
</dbReference>
<evidence type="ECO:0000259" key="8">
    <source>
        <dbReference type="PROSITE" id="PS50081"/>
    </source>
</evidence>
<dbReference type="GO" id="GO:0003677">
    <property type="term" value="F:DNA binding"/>
    <property type="evidence" value="ECO:0007669"/>
    <property type="project" value="UniProtKB-KW"/>
</dbReference>
<dbReference type="AlphaFoldDB" id="A0AA38IAJ1"/>
<evidence type="ECO:0000256" key="5">
    <source>
        <dbReference type="ARBA" id="ARBA00023125"/>
    </source>
</evidence>
<evidence type="ECO:0000313" key="11">
    <source>
        <dbReference type="Proteomes" id="UP001168821"/>
    </source>
</evidence>
<dbReference type="InterPro" id="IPR013083">
    <property type="entry name" value="Znf_RING/FYVE/PHD"/>
</dbReference>
<organism evidence="10 11">
    <name type="scientific">Zophobas morio</name>
    <dbReference type="NCBI Taxonomy" id="2755281"/>
    <lineage>
        <taxon>Eukaryota</taxon>
        <taxon>Metazoa</taxon>
        <taxon>Ecdysozoa</taxon>
        <taxon>Arthropoda</taxon>
        <taxon>Hexapoda</taxon>
        <taxon>Insecta</taxon>
        <taxon>Pterygota</taxon>
        <taxon>Neoptera</taxon>
        <taxon>Endopterygota</taxon>
        <taxon>Coleoptera</taxon>
        <taxon>Polyphaga</taxon>
        <taxon>Cucujiformia</taxon>
        <taxon>Tenebrionidae</taxon>
        <taxon>Zophobas</taxon>
    </lineage>
</organism>
<proteinExistence type="predicted"/>
<evidence type="ECO:0000256" key="2">
    <source>
        <dbReference type="ARBA" id="ARBA00022723"/>
    </source>
</evidence>
<dbReference type="EMBL" id="JALNTZ010000005">
    <property type="protein sequence ID" value="KAJ3652710.1"/>
    <property type="molecule type" value="Genomic_DNA"/>
</dbReference>
<dbReference type="SUPFAM" id="SSF57903">
    <property type="entry name" value="FYVE/PHD zinc finger"/>
    <property type="match status" value="1"/>
</dbReference>
<gene>
    <name evidence="10" type="ORF">Zmor_018651</name>
</gene>
<dbReference type="PROSITE" id="PS51253">
    <property type="entry name" value="HTH_CENPB"/>
    <property type="match status" value="1"/>
</dbReference>
<evidence type="ECO:0000256" key="4">
    <source>
        <dbReference type="ARBA" id="ARBA00022833"/>
    </source>
</evidence>
<dbReference type="InterPro" id="IPR006600">
    <property type="entry name" value="HTH_CenpB_DNA-bd_dom"/>
</dbReference>
<dbReference type="GO" id="GO:0008270">
    <property type="term" value="F:zinc ion binding"/>
    <property type="evidence" value="ECO:0007669"/>
    <property type="project" value="UniProtKB-KW"/>
</dbReference>
<dbReference type="Gene3D" id="3.30.40.10">
    <property type="entry name" value="Zinc/RING finger domain, C3HC4 (zinc finger)"/>
    <property type="match status" value="1"/>
</dbReference>
<dbReference type="Pfam" id="PF03184">
    <property type="entry name" value="DDE_1"/>
    <property type="match status" value="1"/>
</dbReference>
<evidence type="ECO:0000256" key="7">
    <source>
        <dbReference type="SAM" id="MobiDB-lite"/>
    </source>
</evidence>
<dbReference type="GO" id="GO:0005634">
    <property type="term" value="C:nucleus"/>
    <property type="evidence" value="ECO:0007669"/>
    <property type="project" value="UniProtKB-SubCell"/>
</dbReference>
<reference evidence="10" key="1">
    <citation type="journal article" date="2023" name="G3 (Bethesda)">
        <title>Whole genome assemblies of Zophobas morio and Tenebrio molitor.</title>
        <authorList>
            <person name="Kaur S."/>
            <person name="Stinson S.A."/>
            <person name="diCenzo G.C."/>
        </authorList>
    </citation>
    <scope>NUCLEOTIDE SEQUENCE</scope>
    <source>
        <strain evidence="10">QUZm001</strain>
    </source>
</reference>
<feature type="compositionally biased region" description="Basic residues" evidence="7">
    <location>
        <begin position="530"/>
        <end position="540"/>
    </location>
</feature>
<keyword evidence="11" id="KW-1185">Reference proteome</keyword>
<dbReference type="PANTHER" id="PTHR19303">
    <property type="entry name" value="TRANSPOSON"/>
    <property type="match status" value="1"/>
</dbReference>
<keyword evidence="5" id="KW-0238">DNA-binding</keyword>
<feature type="compositionally biased region" description="Low complexity" evidence="7">
    <location>
        <begin position="434"/>
        <end position="448"/>
    </location>
</feature>
<keyword evidence="3" id="KW-0863">Zinc-finger</keyword>
<comment type="caution">
    <text evidence="10">The sequence shown here is derived from an EMBL/GenBank/DDBJ whole genome shotgun (WGS) entry which is preliminary data.</text>
</comment>
<dbReference type="CDD" id="cd15489">
    <property type="entry name" value="PHD_SF"/>
    <property type="match status" value="1"/>
</dbReference>
<keyword evidence="6" id="KW-0539">Nucleus</keyword>
<feature type="domain" description="Phorbol-ester/DAG-type" evidence="8">
    <location>
        <begin position="539"/>
        <end position="590"/>
    </location>
</feature>
<protein>
    <recommendedName>
        <fullName evidence="12">DDE-1 domain-containing protein</fullName>
    </recommendedName>
</protein>
<keyword evidence="2" id="KW-0479">Metal-binding</keyword>
<dbReference type="Gene3D" id="3.30.420.10">
    <property type="entry name" value="Ribonuclease H-like superfamily/Ribonuclease H"/>
    <property type="match status" value="1"/>
</dbReference>
<comment type="subcellular location">
    <subcellularLocation>
        <location evidence="1">Nucleus</location>
    </subcellularLocation>
</comment>
<accession>A0AA38IAJ1</accession>
<dbReference type="InterPro" id="IPR036397">
    <property type="entry name" value="RNaseH_sf"/>
</dbReference>
<sequence length="602" mass="67908">MVRTYKKKTDRYIPPADIFLRAARDIRNGISSIRKAAADYNINYKTLSRFCKKVTPEELANNITKVQMGYQKPRQVFSEEEEMQLENYLKKAADIYFGLTPKEVKRLAYDYAKALGKVMPQKWIDTLMAGPDWFSGFLKRHPRLSIRTPQSTSLSRATSFNRTNVAAFFDNLANLFDRYSFRPTDIYNMDETGVTTVQRPDRIVARKGFRQIGAITSAERGTLVTVAIAVSASGNSIPPLFIFPRVHFKDHFLRGAPAGSIGAANRSGWMNNDIFLTFMKHLVATVKCTKKSPILLLLDNLDSHLSIASLNFAKDNGVVMLSFPPHCSHKMQPLDRSVFYSLKKFINSNCDSWLRTNPGKTITIYDIPGIVGNALPLALVPNNVTSGFKVSGIYPFNRDIFSDQDFLPSYVTDRPNPNQESANLLQPVEMTTNTSSPSTSAQAESWSSTSASSASTISAIESAFSPEAIRPLPKAQERKNTKQQRKKRKSAILTDTPVKDELEAEQVARANKAEKPKRNLFSENFSVSSNKKKKYQRKQHKQESSSEEEETFCLVCDGNYSNSKDSWLQCTRCKRWAHEKCANRNLFYVCHNCDSDDDDDSS</sequence>
<evidence type="ECO:0000256" key="3">
    <source>
        <dbReference type="ARBA" id="ARBA00022771"/>
    </source>
</evidence>
<feature type="region of interest" description="Disordered" evidence="7">
    <location>
        <begin position="510"/>
        <end position="543"/>
    </location>
</feature>
<feature type="region of interest" description="Disordered" evidence="7">
    <location>
        <begin position="411"/>
        <end position="448"/>
    </location>
</feature>
<dbReference type="SMART" id="SM00249">
    <property type="entry name" value="PHD"/>
    <property type="match status" value="1"/>
</dbReference>
<dbReference type="InterPro" id="IPR011011">
    <property type="entry name" value="Znf_FYVE_PHD"/>
</dbReference>
<dbReference type="Proteomes" id="UP001168821">
    <property type="component" value="Unassembled WGS sequence"/>
</dbReference>
<evidence type="ECO:0000259" key="9">
    <source>
        <dbReference type="PROSITE" id="PS51253"/>
    </source>
</evidence>
<keyword evidence="4" id="KW-0862">Zinc</keyword>
<feature type="region of interest" description="Disordered" evidence="7">
    <location>
        <begin position="465"/>
        <end position="498"/>
    </location>
</feature>
<evidence type="ECO:0000256" key="1">
    <source>
        <dbReference type="ARBA" id="ARBA00004123"/>
    </source>
</evidence>
<dbReference type="InterPro" id="IPR001965">
    <property type="entry name" value="Znf_PHD"/>
</dbReference>
<feature type="compositionally biased region" description="Polar residues" evidence="7">
    <location>
        <begin position="415"/>
        <end position="433"/>
    </location>
</feature>